<organism evidence="1 2">
    <name type="scientific">Citrus unshiu</name>
    <name type="common">Satsuma mandarin</name>
    <name type="synonym">Citrus nobilis var. unshiu</name>
    <dbReference type="NCBI Taxonomy" id="55188"/>
    <lineage>
        <taxon>Eukaryota</taxon>
        <taxon>Viridiplantae</taxon>
        <taxon>Streptophyta</taxon>
        <taxon>Embryophyta</taxon>
        <taxon>Tracheophyta</taxon>
        <taxon>Spermatophyta</taxon>
        <taxon>Magnoliopsida</taxon>
        <taxon>eudicotyledons</taxon>
        <taxon>Gunneridae</taxon>
        <taxon>Pentapetalae</taxon>
        <taxon>rosids</taxon>
        <taxon>malvids</taxon>
        <taxon>Sapindales</taxon>
        <taxon>Rutaceae</taxon>
        <taxon>Aurantioideae</taxon>
        <taxon>Citrus</taxon>
    </lineage>
</organism>
<protein>
    <submittedName>
        <fullName evidence="1">Uncharacterized protein</fullName>
    </submittedName>
</protein>
<evidence type="ECO:0000313" key="1">
    <source>
        <dbReference type="EMBL" id="GAY68097.1"/>
    </source>
</evidence>
<sequence>MSYKKKPDEWKYAIKVLSTSPEIFQLPEEVKALLKEIEVTRCLKLKKLPLDPSRAMGGKIVIKGKEDRQDELQLY</sequence>
<keyword evidence="2" id="KW-1185">Reference proteome</keyword>
<dbReference type="Proteomes" id="UP000236630">
    <property type="component" value="Unassembled WGS sequence"/>
</dbReference>
<comment type="caution">
    <text evidence="1">The sequence shown here is derived from an EMBL/GenBank/DDBJ whole genome shotgun (WGS) entry which is preliminary data.</text>
</comment>
<gene>
    <name evidence="1" type="ORF">CUMW_261520</name>
</gene>
<dbReference type="EMBL" id="BDQV01000814">
    <property type="protein sequence ID" value="GAY68097.1"/>
    <property type="molecule type" value="Genomic_DNA"/>
</dbReference>
<reference evidence="1 2" key="1">
    <citation type="journal article" date="2017" name="Front. Genet.">
        <title>Draft sequencing of the heterozygous diploid genome of Satsuma (Citrus unshiu Marc.) using a hybrid assembly approach.</title>
        <authorList>
            <person name="Shimizu T."/>
            <person name="Tanizawa Y."/>
            <person name="Mochizuki T."/>
            <person name="Nagasaki H."/>
            <person name="Yoshioka T."/>
            <person name="Toyoda A."/>
            <person name="Fujiyama A."/>
            <person name="Kaminuma E."/>
            <person name="Nakamura Y."/>
        </authorList>
    </citation>
    <scope>NUCLEOTIDE SEQUENCE [LARGE SCALE GENOMIC DNA]</scope>
    <source>
        <strain evidence="2">cv. Miyagawa wase</strain>
    </source>
</reference>
<dbReference type="AlphaFoldDB" id="A0A2H5QU05"/>
<evidence type="ECO:0000313" key="2">
    <source>
        <dbReference type="Proteomes" id="UP000236630"/>
    </source>
</evidence>
<name>A0A2H5QU05_CITUN</name>
<proteinExistence type="predicted"/>
<accession>A0A2H5QU05</accession>